<gene>
    <name evidence="2" type="ORF">Esi_0309_0025</name>
</gene>
<accession>D7FWN7</accession>
<keyword evidence="3" id="KW-1185">Reference proteome</keyword>
<dbReference type="AlphaFoldDB" id="D7FWN7"/>
<organism evidence="2 3">
    <name type="scientific">Ectocarpus siliculosus</name>
    <name type="common">Brown alga</name>
    <name type="synonym">Conferva siliculosa</name>
    <dbReference type="NCBI Taxonomy" id="2880"/>
    <lineage>
        <taxon>Eukaryota</taxon>
        <taxon>Sar</taxon>
        <taxon>Stramenopiles</taxon>
        <taxon>Ochrophyta</taxon>
        <taxon>PX clade</taxon>
        <taxon>Phaeophyceae</taxon>
        <taxon>Ectocarpales</taxon>
        <taxon>Ectocarpaceae</taxon>
        <taxon>Ectocarpus</taxon>
    </lineage>
</organism>
<feature type="compositionally biased region" description="Basic residues" evidence="1">
    <location>
        <begin position="296"/>
        <end position="305"/>
    </location>
</feature>
<feature type="region of interest" description="Disordered" evidence="1">
    <location>
        <begin position="264"/>
        <end position="335"/>
    </location>
</feature>
<feature type="region of interest" description="Disordered" evidence="1">
    <location>
        <begin position="109"/>
        <end position="145"/>
    </location>
</feature>
<feature type="region of interest" description="Disordered" evidence="1">
    <location>
        <begin position="73"/>
        <end position="96"/>
    </location>
</feature>
<reference evidence="2 3" key="1">
    <citation type="journal article" date="2010" name="Nature">
        <title>The Ectocarpus genome and the independent evolution of multicellularity in brown algae.</title>
        <authorList>
            <person name="Cock J.M."/>
            <person name="Sterck L."/>
            <person name="Rouze P."/>
            <person name="Scornet D."/>
            <person name="Allen A.E."/>
            <person name="Amoutzias G."/>
            <person name="Anthouard V."/>
            <person name="Artiguenave F."/>
            <person name="Aury J.M."/>
            <person name="Badger J.H."/>
            <person name="Beszteri B."/>
            <person name="Billiau K."/>
            <person name="Bonnet E."/>
            <person name="Bothwell J.H."/>
            <person name="Bowler C."/>
            <person name="Boyen C."/>
            <person name="Brownlee C."/>
            <person name="Carrano C.J."/>
            <person name="Charrier B."/>
            <person name="Cho G.Y."/>
            <person name="Coelho S.M."/>
            <person name="Collen J."/>
            <person name="Corre E."/>
            <person name="Da Silva C."/>
            <person name="Delage L."/>
            <person name="Delaroque N."/>
            <person name="Dittami S.M."/>
            <person name="Doulbeau S."/>
            <person name="Elias M."/>
            <person name="Farnham G."/>
            <person name="Gachon C.M."/>
            <person name="Gschloessl B."/>
            <person name="Heesch S."/>
            <person name="Jabbari K."/>
            <person name="Jubin C."/>
            <person name="Kawai H."/>
            <person name="Kimura K."/>
            <person name="Kloareg B."/>
            <person name="Kupper F.C."/>
            <person name="Lang D."/>
            <person name="Le Bail A."/>
            <person name="Leblanc C."/>
            <person name="Lerouge P."/>
            <person name="Lohr M."/>
            <person name="Lopez P.J."/>
            <person name="Martens C."/>
            <person name="Maumus F."/>
            <person name="Michel G."/>
            <person name="Miranda-Saavedra D."/>
            <person name="Morales J."/>
            <person name="Moreau H."/>
            <person name="Motomura T."/>
            <person name="Nagasato C."/>
            <person name="Napoli C.A."/>
            <person name="Nelson D.R."/>
            <person name="Nyvall-Collen P."/>
            <person name="Peters A.F."/>
            <person name="Pommier C."/>
            <person name="Potin P."/>
            <person name="Poulain J."/>
            <person name="Quesneville H."/>
            <person name="Read B."/>
            <person name="Rensing S.A."/>
            <person name="Ritter A."/>
            <person name="Rousvoal S."/>
            <person name="Samanta M."/>
            <person name="Samson G."/>
            <person name="Schroeder D.C."/>
            <person name="Segurens B."/>
            <person name="Strittmatter M."/>
            <person name="Tonon T."/>
            <person name="Tregear J.W."/>
            <person name="Valentin K."/>
            <person name="von Dassow P."/>
            <person name="Yamagishi T."/>
            <person name="Van de Peer Y."/>
            <person name="Wincker P."/>
        </authorList>
    </citation>
    <scope>NUCLEOTIDE SEQUENCE [LARGE SCALE GENOMIC DNA]</scope>
    <source>
        <strain evidence="3">Ec32 / CCAP1310/4</strain>
    </source>
</reference>
<feature type="region of interest" description="Disordered" evidence="1">
    <location>
        <begin position="190"/>
        <end position="232"/>
    </location>
</feature>
<dbReference type="Proteomes" id="UP000002630">
    <property type="component" value="Linkage Group LG16"/>
</dbReference>
<sequence length="455" mass="45851">MDVDTSWRRKRPAEEEEDYMASKRYISEKFFNMRISHPDAPGLHGAGLMWQGAADKAAGVGTGDLAAEAGVDCSSMSDEEDISTATGQRPPAAAPSVFSEGAAFGNLASLDEDDDASGSDDGAGDASSAGGGPPTPHPFLRSTSSAIDEKVDDWVRTSRHRMLADASINSAPDLCRALIPYQPVAGLMPSAAPAADSTGDEEGRTSGYDNGEAGGDPTPSPHAGGNGGGDTAPAAAAAGAGLGAVMLGGGRGCEQSAGSSTAEAAGFAGAGGRTGGHSHGYTNGNGGEGGSDQGKGRKHLHHHHHDVAGSLFGPPPRGLCTAQSGGDDAGGALMMRDDSGAASMREDSEAAMRLRDGDAGGRGDGTLTAAAAAAASADAMDMDGTDMAPPDAIPLSRIGSSRGAPTPELTPERAAWARAAPQRRREARGEEDPDEIAGATNARPPLTAQSWAQRW</sequence>
<name>D7FWN7_ECTSI</name>
<dbReference type="OrthoDB" id="10439183at2759"/>
<dbReference type="InParanoid" id="D7FWN7"/>
<dbReference type="EMBL" id="FN649741">
    <property type="protein sequence ID" value="CBJ32125.1"/>
    <property type="molecule type" value="Genomic_DNA"/>
</dbReference>
<evidence type="ECO:0000256" key="1">
    <source>
        <dbReference type="SAM" id="MobiDB-lite"/>
    </source>
</evidence>
<feature type="region of interest" description="Disordered" evidence="1">
    <location>
        <begin position="390"/>
        <end position="455"/>
    </location>
</feature>
<proteinExistence type="predicted"/>
<feature type="compositionally biased region" description="Gly residues" evidence="1">
    <location>
        <begin position="268"/>
        <end position="293"/>
    </location>
</feature>
<dbReference type="EMBL" id="FN648497">
    <property type="protein sequence ID" value="CBJ32125.1"/>
    <property type="molecule type" value="Genomic_DNA"/>
</dbReference>
<protein>
    <submittedName>
        <fullName evidence="2">Uncharacterized protein</fullName>
    </submittedName>
</protein>
<evidence type="ECO:0000313" key="2">
    <source>
        <dbReference type="EMBL" id="CBJ32125.1"/>
    </source>
</evidence>
<evidence type="ECO:0000313" key="3">
    <source>
        <dbReference type="Proteomes" id="UP000002630"/>
    </source>
</evidence>